<dbReference type="PROSITE" id="PS51729">
    <property type="entry name" value="GNAT_YJDJ"/>
    <property type="match status" value="1"/>
</dbReference>
<dbReference type="InterPro" id="IPR031165">
    <property type="entry name" value="GNAT_YJDJ"/>
</dbReference>
<dbReference type="Pfam" id="PF14542">
    <property type="entry name" value="Acetyltransf_CG"/>
    <property type="match status" value="1"/>
</dbReference>
<sequence>MTVEVTDAPERDRWEARIDGDLVGYAQYKRHDGMITFFHTVVEREGEGIGSELARTSLDAARSQGLRVHPVCPFYAGWIERHPEYKDLVHEQAPHLGEED</sequence>
<dbReference type="PANTHER" id="PTHR31435:SF10">
    <property type="entry name" value="BSR4717 PROTEIN"/>
    <property type="match status" value="1"/>
</dbReference>
<dbReference type="AlphaFoldDB" id="A0A6L5G4T1"/>
<evidence type="ECO:0000313" key="4">
    <source>
        <dbReference type="Proteomes" id="UP000477750"/>
    </source>
</evidence>
<dbReference type="InterPro" id="IPR045057">
    <property type="entry name" value="Gcn5-rel_NAT"/>
</dbReference>
<comment type="caution">
    <text evidence="3">The sequence shown here is derived from an EMBL/GenBank/DDBJ whole genome shotgun (WGS) entry which is preliminary data.</text>
</comment>
<dbReference type="Gene3D" id="3.40.630.30">
    <property type="match status" value="1"/>
</dbReference>
<dbReference type="PANTHER" id="PTHR31435">
    <property type="entry name" value="PROTEIN NATD1"/>
    <property type="match status" value="1"/>
</dbReference>
<evidence type="ECO:0000259" key="1">
    <source>
        <dbReference type="PROSITE" id="PS51186"/>
    </source>
</evidence>
<dbReference type="EMBL" id="WIAO01000003">
    <property type="protein sequence ID" value="MQM24638.1"/>
    <property type="molecule type" value="Genomic_DNA"/>
</dbReference>
<proteinExistence type="predicted"/>
<keyword evidence="4" id="KW-1185">Reference proteome</keyword>
<dbReference type="Proteomes" id="UP000477750">
    <property type="component" value="Unassembled WGS sequence"/>
</dbReference>
<dbReference type="InterPro" id="IPR000182">
    <property type="entry name" value="GNAT_dom"/>
</dbReference>
<evidence type="ECO:0000259" key="2">
    <source>
        <dbReference type="PROSITE" id="PS51729"/>
    </source>
</evidence>
<organism evidence="3 4">
    <name type="scientific">Glycomyces albidus</name>
    <dbReference type="NCBI Taxonomy" id="2656774"/>
    <lineage>
        <taxon>Bacteria</taxon>
        <taxon>Bacillati</taxon>
        <taxon>Actinomycetota</taxon>
        <taxon>Actinomycetes</taxon>
        <taxon>Glycomycetales</taxon>
        <taxon>Glycomycetaceae</taxon>
        <taxon>Glycomyces</taxon>
    </lineage>
</organism>
<reference evidence="3 4" key="1">
    <citation type="submission" date="2019-10" db="EMBL/GenBank/DDBJ databases">
        <title>Glycomyces albidus sp. nov., a novel actinomycete isolated from rhizosphere soil of wheat (Triticum aestivum L.).</title>
        <authorList>
            <person name="Qian L."/>
        </authorList>
    </citation>
    <scope>NUCLEOTIDE SEQUENCE [LARGE SCALE GENOMIC DNA]</scope>
    <source>
        <strain evidence="3 4">NEAU-7082</strain>
    </source>
</reference>
<dbReference type="InterPro" id="IPR016181">
    <property type="entry name" value="Acyl_CoA_acyltransferase"/>
</dbReference>
<dbReference type="RefSeq" id="WP_153023838.1">
    <property type="nucleotide sequence ID" value="NZ_WIAO01000003.1"/>
</dbReference>
<keyword evidence="3" id="KW-0808">Transferase</keyword>
<accession>A0A6L5G4T1</accession>
<feature type="domain" description="N-acetyltransferase" evidence="1">
    <location>
        <begin position="1"/>
        <end position="95"/>
    </location>
</feature>
<feature type="domain" description="N-acetyltransferase" evidence="2">
    <location>
        <begin position="6"/>
        <end position="90"/>
    </location>
</feature>
<dbReference type="PROSITE" id="PS51186">
    <property type="entry name" value="GNAT"/>
    <property type="match status" value="1"/>
</dbReference>
<dbReference type="GO" id="GO:0016747">
    <property type="term" value="F:acyltransferase activity, transferring groups other than amino-acyl groups"/>
    <property type="evidence" value="ECO:0007669"/>
    <property type="project" value="InterPro"/>
</dbReference>
<gene>
    <name evidence="3" type="ORF">GFD30_03445</name>
</gene>
<dbReference type="SUPFAM" id="SSF55729">
    <property type="entry name" value="Acyl-CoA N-acyltransferases (Nat)"/>
    <property type="match status" value="1"/>
</dbReference>
<name>A0A6L5G4T1_9ACTN</name>
<protein>
    <submittedName>
        <fullName evidence="3">GNAT family N-acetyltransferase</fullName>
    </submittedName>
</protein>
<evidence type="ECO:0000313" key="3">
    <source>
        <dbReference type="EMBL" id="MQM24638.1"/>
    </source>
</evidence>